<keyword evidence="13" id="KW-0393">Immunoglobulin domain</keyword>
<keyword evidence="8 21" id="KW-0472">Membrane</keyword>
<dbReference type="SMART" id="SM00409">
    <property type="entry name" value="IG"/>
    <property type="match status" value="4"/>
</dbReference>
<evidence type="ECO:0000256" key="6">
    <source>
        <dbReference type="ARBA" id="ARBA00022840"/>
    </source>
</evidence>
<evidence type="ECO:0000256" key="13">
    <source>
        <dbReference type="ARBA" id="ARBA00023319"/>
    </source>
</evidence>
<keyword evidence="6 16" id="KW-0067">ATP-binding</keyword>
<dbReference type="Gene3D" id="2.60.40.10">
    <property type="entry name" value="Immunoglobulins"/>
    <property type="match status" value="3"/>
</dbReference>
<comment type="caution">
    <text evidence="24">The sequence shown here is derived from an EMBL/GenBank/DDBJ whole genome shotgun (WGS) entry which is preliminary data.</text>
</comment>
<evidence type="ECO:0000259" key="23">
    <source>
        <dbReference type="PROSITE" id="PS50835"/>
    </source>
</evidence>
<evidence type="ECO:0000256" key="21">
    <source>
        <dbReference type="SAM" id="Phobius"/>
    </source>
</evidence>
<evidence type="ECO:0000256" key="5">
    <source>
        <dbReference type="ARBA" id="ARBA00022777"/>
    </source>
</evidence>
<evidence type="ECO:0000256" key="20">
    <source>
        <dbReference type="SAM" id="MobiDB-lite"/>
    </source>
</evidence>
<evidence type="ECO:0000259" key="22">
    <source>
        <dbReference type="PROSITE" id="PS50011"/>
    </source>
</evidence>
<evidence type="ECO:0000256" key="19">
    <source>
        <dbReference type="PROSITE-ProRule" id="PRU10141"/>
    </source>
</evidence>
<feature type="compositionally biased region" description="Polar residues" evidence="20">
    <location>
        <begin position="1382"/>
        <end position="1393"/>
    </location>
</feature>
<keyword evidence="3 21" id="KW-0812">Transmembrane</keyword>
<dbReference type="PROSITE" id="PS50835">
    <property type="entry name" value="IG_LIKE"/>
    <property type="match status" value="2"/>
</dbReference>
<dbReference type="Proteomes" id="UP000326759">
    <property type="component" value="Unassembled WGS sequence"/>
</dbReference>
<keyword evidence="9" id="KW-0829">Tyrosine-protein kinase</keyword>
<evidence type="ECO:0000256" key="16">
    <source>
        <dbReference type="PIRSR" id="PIRSR000615-2"/>
    </source>
</evidence>
<evidence type="ECO:0000256" key="9">
    <source>
        <dbReference type="ARBA" id="ARBA00023137"/>
    </source>
</evidence>
<dbReference type="PROSITE" id="PS00107">
    <property type="entry name" value="PROTEIN_KINASE_ATP"/>
    <property type="match status" value="1"/>
</dbReference>
<keyword evidence="10" id="KW-1015">Disulfide bond</keyword>
<feature type="binding site" evidence="16">
    <location>
        <begin position="824"/>
        <end position="831"/>
    </location>
    <ligand>
        <name>ATP</name>
        <dbReference type="ChEBI" id="CHEBI:30616"/>
    </ligand>
</feature>
<keyword evidence="17" id="KW-0460">Magnesium</keyword>
<evidence type="ECO:0000256" key="2">
    <source>
        <dbReference type="ARBA" id="ARBA00022679"/>
    </source>
</evidence>
<dbReference type="GO" id="GO:0007169">
    <property type="term" value="P:cell surface receptor protein tyrosine kinase signaling pathway"/>
    <property type="evidence" value="ECO:0007669"/>
    <property type="project" value="TreeGrafter"/>
</dbReference>
<organism evidence="24 25">
    <name type="scientific">Armadillidium nasatum</name>
    <dbReference type="NCBI Taxonomy" id="96803"/>
    <lineage>
        <taxon>Eukaryota</taxon>
        <taxon>Metazoa</taxon>
        <taxon>Ecdysozoa</taxon>
        <taxon>Arthropoda</taxon>
        <taxon>Crustacea</taxon>
        <taxon>Multicrustacea</taxon>
        <taxon>Malacostraca</taxon>
        <taxon>Eumalacostraca</taxon>
        <taxon>Peracarida</taxon>
        <taxon>Isopoda</taxon>
        <taxon>Oniscidea</taxon>
        <taxon>Crinocheta</taxon>
        <taxon>Armadillidiidae</taxon>
        <taxon>Armadillidium</taxon>
    </lineage>
</organism>
<feature type="binding site" evidence="16">
    <location>
        <position position="1133"/>
    </location>
    <ligand>
        <name>ATP</name>
        <dbReference type="ChEBI" id="CHEBI:30616"/>
    </ligand>
</feature>
<dbReference type="EMBL" id="SEYY01024310">
    <property type="protein sequence ID" value="KAB7494224.1"/>
    <property type="molecule type" value="Genomic_DNA"/>
</dbReference>
<proteinExistence type="predicted"/>
<dbReference type="InterPro" id="IPR007110">
    <property type="entry name" value="Ig-like_dom"/>
</dbReference>
<feature type="compositionally biased region" description="Polar residues" evidence="20">
    <location>
        <begin position="986"/>
        <end position="997"/>
    </location>
</feature>
<reference evidence="24 25" key="1">
    <citation type="journal article" date="2019" name="PLoS Biol.">
        <title>Sex chromosomes control vertical transmission of feminizing Wolbachia symbionts in an isopod.</title>
        <authorList>
            <person name="Becking T."/>
            <person name="Chebbi M.A."/>
            <person name="Giraud I."/>
            <person name="Moumen B."/>
            <person name="Laverre T."/>
            <person name="Caubet Y."/>
            <person name="Peccoud J."/>
            <person name="Gilbert C."/>
            <person name="Cordaux R."/>
        </authorList>
    </citation>
    <scope>NUCLEOTIDE SEQUENCE [LARGE SCALE GENOMIC DNA]</scope>
    <source>
        <strain evidence="24">ANa2</strain>
        <tissue evidence="24">Whole body excluding digestive tract and cuticle</tissue>
    </source>
</reference>
<feature type="domain" description="Ig-like" evidence="23">
    <location>
        <begin position="163"/>
        <end position="252"/>
    </location>
</feature>
<dbReference type="Pfam" id="PF07679">
    <property type="entry name" value="I-set"/>
    <property type="match status" value="1"/>
</dbReference>
<dbReference type="CDD" id="cd00096">
    <property type="entry name" value="Ig"/>
    <property type="match status" value="1"/>
</dbReference>
<feature type="domain" description="Protein kinase" evidence="22">
    <location>
        <begin position="817"/>
        <end position="1263"/>
    </location>
</feature>
<feature type="region of interest" description="Disordered" evidence="20">
    <location>
        <begin position="1378"/>
        <end position="1428"/>
    </location>
</feature>
<dbReference type="SMART" id="SM00408">
    <property type="entry name" value="IGc2"/>
    <property type="match status" value="2"/>
</dbReference>
<gene>
    <name evidence="24" type="primary">Flt1_0</name>
    <name evidence="24" type="ORF">Anas_09491</name>
</gene>
<evidence type="ECO:0000256" key="3">
    <source>
        <dbReference type="ARBA" id="ARBA00022692"/>
    </source>
</evidence>
<dbReference type="PANTHER" id="PTHR24416">
    <property type="entry name" value="TYROSINE-PROTEIN KINASE RECEPTOR"/>
    <property type="match status" value="1"/>
</dbReference>
<keyword evidence="4 16" id="KW-0547">Nucleotide-binding</keyword>
<dbReference type="InterPro" id="IPR011009">
    <property type="entry name" value="Kinase-like_dom_sf"/>
</dbReference>
<dbReference type="Gene3D" id="3.30.200.20">
    <property type="entry name" value="Phosphorylase Kinase, domain 1"/>
    <property type="match status" value="1"/>
</dbReference>
<feature type="site" description="Important for interaction with phosphotyrosine-binding proteins" evidence="18">
    <location>
        <position position="1271"/>
    </location>
</feature>
<evidence type="ECO:0000256" key="1">
    <source>
        <dbReference type="ARBA" id="ARBA00004167"/>
    </source>
</evidence>
<comment type="catalytic activity">
    <reaction evidence="14">
        <text>L-tyrosyl-[protein] + ATP = O-phospho-L-tyrosyl-[protein] + ADP + H(+)</text>
        <dbReference type="Rhea" id="RHEA:10596"/>
        <dbReference type="Rhea" id="RHEA-COMP:10136"/>
        <dbReference type="Rhea" id="RHEA-COMP:20101"/>
        <dbReference type="ChEBI" id="CHEBI:15378"/>
        <dbReference type="ChEBI" id="CHEBI:30616"/>
        <dbReference type="ChEBI" id="CHEBI:46858"/>
        <dbReference type="ChEBI" id="CHEBI:61978"/>
        <dbReference type="ChEBI" id="CHEBI:456216"/>
        <dbReference type="EC" id="2.7.10.1"/>
    </reaction>
</comment>
<dbReference type="GO" id="GO:0005524">
    <property type="term" value="F:ATP binding"/>
    <property type="evidence" value="ECO:0007669"/>
    <property type="project" value="UniProtKB-UniRule"/>
</dbReference>
<dbReference type="InterPro" id="IPR013098">
    <property type="entry name" value="Ig_I-set"/>
</dbReference>
<evidence type="ECO:0000256" key="14">
    <source>
        <dbReference type="ARBA" id="ARBA00051243"/>
    </source>
</evidence>
<feature type="region of interest" description="Disordered" evidence="20">
    <location>
        <begin position="942"/>
        <end position="1011"/>
    </location>
</feature>
<dbReference type="InterPro" id="IPR008266">
    <property type="entry name" value="Tyr_kinase_AS"/>
</dbReference>
<evidence type="ECO:0000256" key="4">
    <source>
        <dbReference type="ARBA" id="ARBA00022741"/>
    </source>
</evidence>
<sequence length="1473" mass="166380">MNFAKLKMKYDYLVIVLFISFIVIVDIEEPIKEDTGYFNCSYVGENDVASKSTYVYMYGSESSYNMGQVDSLWIICTLRLLKLDIGDPIILDCRTTRPDIKVSVFKKDIEDVTDEFTLDYRRWFTKPAVSLQETGIYSCKEKKFGGEKTFLVNIQPQKKLQKPSIENHRNSFYVVGEEFALNCSIPVDKKENPNFDWVIPNENANKHFMRFSDKNYAISSLIIKNPSLSDSGNYTCIVEQGDSSVSDIKNIEVKKSIVPFVQFQVKNDTKQHILFVKEGDNFQWVMYFEGYPKNLKHTFYNPYRNALLQKDKRNSLKCYGNQRNHFFLKHSTNLFYVHIYSIIFMVLVKDIIIFLLAFLFQVSTSYVYEDGKLSLSIKRVTAEDFGNYSVKLEAPNGSYDENYAILIVNATPKVEFGNTPSLLPAGKGISITAFILAFTINKHQPNVIWRLYSDCPEGIGSCDKTNGTMLSHKLEKDTGPLNRYKSVVSLLPSTSGELLCEVRNDLGFNSTRMYLNVSDTILIDKTAPFLVKVRTEKGSINLTRLGTSKTIEVIEGDNIDLECSSLNFLFDKLTFNYSGNIFPCDTKLSSAWCSNTREHCLWKRWVIQICLLYTLIGGFSTQFINTEKMAPTVLPSSNVSTEGTEISVKSSDPFFIACYVEGRPKPTITWLKDGVNINEISEYFENKDRVFLKDNDQVLEFKFAQKEYEGKYECSIENRVGHIKPYANVVIEGAALSSMEIGIISAVVGFIVILCSVVIFLVIRVKKESKLRKDIRQTQLYLFEKGNVGDLNKECTIDEQAELLPYDHTYEVERENIKIGKQLGAGAFGRVMLAEVKGLDGRPSPTRVAVKMCKDGADMAHLRALTLELKIMIHLGKHLNIVNLIGAHTSNMDKGDLWILVEYCKYGNLLKFIQRAKAQFINQIDPVTGEIDIHRTFPFPNDPLSPTSLGRSSVGFGRTSNLDPDGYLETNPGGSMRSGRSVGRHPSTTSNTGSTLGASRPGMNKTPPQYQLVPKSGGEHYVMATELPTINQSTPRKESSISNPSSEMGYHMTLNTEMTLVSSPPPFSPTPSSTSGDFFFDSQGKPVIHDSGSIPGVSAPFTTTDLVCWAWQIANGMEYLTRRKVLHGDLAARNLLLADNNVVKISDFGLSRDMYKTDVYMKKGDEIMPIKWMAPEAIQQKVFSIQSDVWAYGITLWEMFTLGNTPYPGIPLNQEFTIALENGMRMEKPKYCNEEILLQNCWRLNPVERPSFSRIADLLSDMLSPDKTKNYVEMNTVYMQKNEEWMGRNEDYLNMVTSPDFKNLHSPMREEGVGLDPNYIPMTAVDESSLERGCTVEGGYLDMKSVTTETPETIFSPRPLPPETEEPNNVFTFSENERAFSEEQQSPAETSTLLEKPEGSPGRKSPLRNHNNNVNKLNGLNQQGHRQDQPLYQNLEKVTVGNQTKGFEPMVSDLGDSNNDQESKMNYVNILAV</sequence>
<evidence type="ECO:0000313" key="25">
    <source>
        <dbReference type="Proteomes" id="UP000326759"/>
    </source>
</evidence>
<feature type="compositionally biased region" description="Low complexity" evidence="20">
    <location>
        <begin position="1408"/>
        <end position="1421"/>
    </location>
</feature>
<evidence type="ECO:0000256" key="11">
    <source>
        <dbReference type="ARBA" id="ARBA00023170"/>
    </source>
</evidence>
<dbReference type="FunFam" id="3.30.200.20:FF:000586">
    <property type="entry name" value="Receptor protein-tyrosine kinase"/>
    <property type="match status" value="1"/>
</dbReference>
<dbReference type="GO" id="GO:0005886">
    <property type="term" value="C:plasma membrane"/>
    <property type="evidence" value="ECO:0007669"/>
    <property type="project" value="TreeGrafter"/>
</dbReference>
<evidence type="ECO:0000256" key="10">
    <source>
        <dbReference type="ARBA" id="ARBA00023157"/>
    </source>
</evidence>
<dbReference type="PIRSF" id="PIRSF000615">
    <property type="entry name" value="TyrPK_CSF1-R"/>
    <property type="match status" value="1"/>
</dbReference>
<dbReference type="GO" id="GO:0004714">
    <property type="term" value="F:transmembrane receptor protein tyrosine kinase activity"/>
    <property type="evidence" value="ECO:0007669"/>
    <property type="project" value="UniProtKB-EC"/>
</dbReference>
<feature type="domain" description="Ig-like" evidence="23">
    <location>
        <begin position="631"/>
        <end position="730"/>
    </location>
</feature>
<feature type="active site" description="Proton acceptor" evidence="15">
    <location>
        <position position="1129"/>
    </location>
</feature>
<keyword evidence="7 21" id="KW-1133">Transmembrane helix</keyword>
<dbReference type="GO" id="GO:0046872">
    <property type="term" value="F:metal ion binding"/>
    <property type="evidence" value="ECO:0007669"/>
    <property type="project" value="UniProtKB-KW"/>
</dbReference>
<dbReference type="InterPro" id="IPR000719">
    <property type="entry name" value="Prot_kinase_dom"/>
</dbReference>
<feature type="transmembrane region" description="Helical" evidence="21">
    <location>
        <begin position="335"/>
        <end position="360"/>
    </location>
</feature>
<dbReference type="SUPFAM" id="SSF56112">
    <property type="entry name" value="Protein kinase-like (PK-like)"/>
    <property type="match status" value="1"/>
</dbReference>
<dbReference type="InterPro" id="IPR050122">
    <property type="entry name" value="RTK"/>
</dbReference>
<keyword evidence="5" id="KW-0418">Kinase</keyword>
<evidence type="ECO:0000256" key="8">
    <source>
        <dbReference type="ARBA" id="ARBA00023136"/>
    </source>
</evidence>
<dbReference type="Pfam" id="PF13895">
    <property type="entry name" value="Ig_2"/>
    <property type="match status" value="1"/>
</dbReference>
<feature type="binding site" evidence="16 19">
    <location>
        <position position="851"/>
    </location>
    <ligand>
        <name>ATP</name>
        <dbReference type="ChEBI" id="CHEBI:30616"/>
    </ligand>
</feature>
<feature type="transmembrane region" description="Helical" evidence="21">
    <location>
        <begin position="741"/>
        <end position="763"/>
    </location>
</feature>
<protein>
    <submittedName>
        <fullName evidence="24">Vascular endothelial growth factor receptor 1</fullName>
    </submittedName>
</protein>
<dbReference type="OrthoDB" id="3256376at2759"/>
<evidence type="ECO:0000313" key="24">
    <source>
        <dbReference type="EMBL" id="KAB7494224.1"/>
    </source>
</evidence>
<dbReference type="PROSITE" id="PS50011">
    <property type="entry name" value="PROTEIN_KINASE_DOM"/>
    <property type="match status" value="1"/>
</dbReference>
<comment type="subcellular location">
    <subcellularLocation>
        <location evidence="1">Membrane</location>
        <topology evidence="1">Single-pass membrane protein</topology>
    </subcellularLocation>
</comment>
<dbReference type="FunFam" id="1.10.510.10:FF:000554">
    <property type="entry name" value="Predicted protein"/>
    <property type="match status" value="1"/>
</dbReference>
<evidence type="ECO:0000256" key="7">
    <source>
        <dbReference type="ARBA" id="ARBA00022989"/>
    </source>
</evidence>
<keyword evidence="11 24" id="KW-0675">Receptor</keyword>
<dbReference type="CDD" id="cd00192">
    <property type="entry name" value="PTKc"/>
    <property type="match status" value="1"/>
</dbReference>
<keyword evidence="12" id="KW-0325">Glycoprotein</keyword>
<dbReference type="PROSITE" id="PS00109">
    <property type="entry name" value="PROTEIN_KINASE_TYR"/>
    <property type="match status" value="1"/>
</dbReference>
<evidence type="ECO:0000256" key="17">
    <source>
        <dbReference type="PIRSR" id="PIRSR000615-3"/>
    </source>
</evidence>
<keyword evidence="2" id="KW-0808">Transferase</keyword>
<evidence type="ECO:0000256" key="18">
    <source>
        <dbReference type="PIRSR" id="PIRSR000615-4"/>
    </source>
</evidence>
<dbReference type="Pfam" id="PF07714">
    <property type="entry name" value="PK_Tyr_Ser-Thr"/>
    <property type="match status" value="2"/>
</dbReference>
<dbReference type="InterPro" id="IPR017441">
    <property type="entry name" value="Protein_kinase_ATP_BS"/>
</dbReference>
<keyword evidence="25" id="KW-1185">Reference proteome</keyword>
<dbReference type="InterPro" id="IPR013783">
    <property type="entry name" value="Ig-like_fold"/>
</dbReference>
<dbReference type="Gene3D" id="1.10.510.10">
    <property type="entry name" value="Transferase(Phosphotransferase) domain 1"/>
    <property type="match status" value="1"/>
</dbReference>
<feature type="binding site" evidence="17">
    <location>
        <position position="1134"/>
    </location>
    <ligand>
        <name>Mg(2+)</name>
        <dbReference type="ChEBI" id="CHEBI:18420"/>
    </ligand>
</feature>
<dbReference type="GO" id="GO:0043235">
    <property type="term" value="C:receptor complex"/>
    <property type="evidence" value="ECO:0007669"/>
    <property type="project" value="TreeGrafter"/>
</dbReference>
<dbReference type="InterPro" id="IPR003599">
    <property type="entry name" value="Ig_sub"/>
</dbReference>
<feature type="binding site" evidence="17">
    <location>
        <position position="1147"/>
    </location>
    <ligand>
        <name>Mg(2+)</name>
        <dbReference type="ChEBI" id="CHEBI:18420"/>
    </ligand>
</feature>
<dbReference type="PANTHER" id="PTHR24416:SF600">
    <property type="entry name" value="PDGF- AND VEGF-RECEPTOR RELATED, ISOFORM J"/>
    <property type="match status" value="1"/>
</dbReference>
<dbReference type="SUPFAM" id="SSF48726">
    <property type="entry name" value="Immunoglobulin"/>
    <property type="match status" value="2"/>
</dbReference>
<dbReference type="InterPro" id="IPR003598">
    <property type="entry name" value="Ig_sub2"/>
</dbReference>
<dbReference type="InterPro" id="IPR001245">
    <property type="entry name" value="Ser-Thr/Tyr_kinase_cat_dom"/>
</dbReference>
<evidence type="ECO:0000256" key="15">
    <source>
        <dbReference type="PIRSR" id="PIRSR000615-1"/>
    </source>
</evidence>
<keyword evidence="17" id="KW-0479">Metal-binding</keyword>
<accession>A0A5N5SJI7</accession>
<dbReference type="InterPro" id="IPR036179">
    <property type="entry name" value="Ig-like_dom_sf"/>
</dbReference>
<evidence type="ECO:0000256" key="12">
    <source>
        <dbReference type="ARBA" id="ARBA00023180"/>
    </source>
</evidence>
<name>A0A5N5SJI7_9CRUS</name>